<feature type="region of interest" description="Disordered" evidence="1">
    <location>
        <begin position="174"/>
        <end position="194"/>
    </location>
</feature>
<dbReference type="KEGG" id="pars:DRW48_13215"/>
<name>A0A344PMA5_9RHOB</name>
<evidence type="ECO:0000259" key="2">
    <source>
        <dbReference type="Pfam" id="PF08818"/>
    </source>
</evidence>
<dbReference type="SUPFAM" id="SSF159888">
    <property type="entry name" value="YdhG-like"/>
    <property type="match status" value="1"/>
</dbReference>
<dbReference type="Pfam" id="PF08818">
    <property type="entry name" value="DUF1801"/>
    <property type="match status" value="1"/>
</dbReference>
<protein>
    <recommendedName>
        <fullName evidence="2">YdhG-like domain-containing protein</fullName>
    </recommendedName>
</protein>
<dbReference type="AlphaFoldDB" id="A0A344PMA5"/>
<evidence type="ECO:0000313" key="4">
    <source>
        <dbReference type="Proteomes" id="UP000252023"/>
    </source>
</evidence>
<dbReference type="InterPro" id="IPR016786">
    <property type="entry name" value="YdeI_bac"/>
</dbReference>
<evidence type="ECO:0000256" key="1">
    <source>
        <dbReference type="SAM" id="MobiDB-lite"/>
    </source>
</evidence>
<keyword evidence="4" id="KW-1185">Reference proteome</keyword>
<dbReference type="PIRSF" id="PIRSF021308">
    <property type="entry name" value="UCP021308"/>
    <property type="match status" value="1"/>
</dbReference>
<dbReference type="Proteomes" id="UP000252023">
    <property type="component" value="Chromosome"/>
</dbReference>
<dbReference type="OrthoDB" id="214150at2"/>
<reference evidence="4" key="1">
    <citation type="submission" date="2018-07" db="EMBL/GenBank/DDBJ databases">
        <title>Genome sequencing of Paracoccus sp. SC2-6.</title>
        <authorList>
            <person name="Heo J."/>
            <person name="Kim S.-J."/>
            <person name="Kwon S.-W."/>
        </authorList>
    </citation>
    <scope>NUCLEOTIDE SEQUENCE [LARGE SCALE GENOMIC DNA]</scope>
    <source>
        <strain evidence="4">SC2-6</strain>
    </source>
</reference>
<organism evidence="3 4">
    <name type="scientific">Paracoccus suum</name>
    <dbReference type="NCBI Taxonomy" id="2259340"/>
    <lineage>
        <taxon>Bacteria</taxon>
        <taxon>Pseudomonadati</taxon>
        <taxon>Pseudomonadota</taxon>
        <taxon>Alphaproteobacteria</taxon>
        <taxon>Rhodobacterales</taxon>
        <taxon>Paracoccaceae</taxon>
        <taxon>Paracoccus</taxon>
    </lineage>
</organism>
<proteinExistence type="predicted"/>
<evidence type="ECO:0000313" key="3">
    <source>
        <dbReference type="EMBL" id="AXC50510.1"/>
    </source>
</evidence>
<dbReference type="Pfam" id="PF13376">
    <property type="entry name" value="OmdA"/>
    <property type="match status" value="1"/>
</dbReference>
<dbReference type="InterPro" id="IPR014922">
    <property type="entry name" value="YdhG-like"/>
</dbReference>
<dbReference type="EMBL" id="CP030918">
    <property type="protein sequence ID" value="AXC50510.1"/>
    <property type="molecule type" value="Genomic_DNA"/>
</dbReference>
<accession>A0A344PMA5</accession>
<sequence>MASDPDIEKLLKQETWRAERRKLRDILLDCALEERVKWGKLCYAHEGRNVAIIYGMKNSCAVGFFKGSLLRDEDGVLVQPGKHSQAMRRLHFRSLEEIEHGEGTIRRFVDRAIQVEKDGLKVEFTEKDDLDYPDELQNALDDDLELAEAFEELTPGRQRGWMLHFSDAKQSETRARRVERARSKIIAGKGPTER</sequence>
<feature type="domain" description="YdhG-like" evidence="2">
    <location>
        <begin position="16"/>
        <end position="113"/>
    </location>
</feature>
<dbReference type="RefSeq" id="WP_114076827.1">
    <property type="nucleotide sequence ID" value="NZ_CP030918.1"/>
</dbReference>
<gene>
    <name evidence="3" type="ORF">DRW48_13215</name>
</gene>